<reference evidence="1 2" key="1">
    <citation type="submission" date="2016-10" db="EMBL/GenBank/DDBJ databases">
        <title>The genome sequence of Colletotrichum fioriniae PJ7.</title>
        <authorList>
            <person name="Baroncelli R."/>
        </authorList>
    </citation>
    <scope>NUCLEOTIDE SEQUENCE [LARGE SCALE GENOMIC DNA]</scope>
    <source>
        <strain evidence="1 2">IMI 309622</strain>
    </source>
</reference>
<evidence type="ECO:0000313" key="1">
    <source>
        <dbReference type="EMBL" id="KAK1532788.1"/>
    </source>
</evidence>
<evidence type="ECO:0000313" key="2">
    <source>
        <dbReference type="Proteomes" id="UP001240678"/>
    </source>
</evidence>
<dbReference type="AlphaFoldDB" id="A0AAJ0E4B2"/>
<keyword evidence="2" id="KW-1185">Reference proteome</keyword>
<dbReference type="GeneID" id="85336499"/>
<dbReference type="RefSeq" id="XP_060316910.1">
    <property type="nucleotide sequence ID" value="XM_060452952.1"/>
</dbReference>
<organism evidence="1 2">
    <name type="scientific">Colletotrichum costaricense</name>
    <dbReference type="NCBI Taxonomy" id="1209916"/>
    <lineage>
        <taxon>Eukaryota</taxon>
        <taxon>Fungi</taxon>
        <taxon>Dikarya</taxon>
        <taxon>Ascomycota</taxon>
        <taxon>Pezizomycotina</taxon>
        <taxon>Sordariomycetes</taxon>
        <taxon>Hypocreomycetidae</taxon>
        <taxon>Glomerellales</taxon>
        <taxon>Glomerellaceae</taxon>
        <taxon>Colletotrichum</taxon>
        <taxon>Colletotrichum acutatum species complex</taxon>
    </lineage>
</organism>
<proteinExistence type="predicted"/>
<sequence>MRRVSAGWSSSFSSVRPFLSFFLLENLLGDLPTLEAGPLVFPRYECHNRKTVRVAGTSFRSWSSGETSVTSVSVG</sequence>
<accession>A0AAJ0E4B2</accession>
<gene>
    <name evidence="1" type="ORF">CCOS01_04771</name>
</gene>
<dbReference type="EMBL" id="MOOE01000004">
    <property type="protein sequence ID" value="KAK1532788.1"/>
    <property type="molecule type" value="Genomic_DNA"/>
</dbReference>
<comment type="caution">
    <text evidence="1">The sequence shown here is derived from an EMBL/GenBank/DDBJ whole genome shotgun (WGS) entry which is preliminary data.</text>
</comment>
<protein>
    <submittedName>
        <fullName evidence="1">Uncharacterized protein</fullName>
    </submittedName>
</protein>
<name>A0AAJ0E4B2_9PEZI</name>
<dbReference type="Proteomes" id="UP001240678">
    <property type="component" value="Unassembled WGS sequence"/>
</dbReference>